<dbReference type="Pfam" id="PF00856">
    <property type="entry name" value="SET"/>
    <property type="match status" value="1"/>
</dbReference>
<dbReference type="PROSITE" id="PS50280">
    <property type="entry name" value="SET"/>
    <property type="match status" value="1"/>
</dbReference>
<evidence type="ECO:0000256" key="1">
    <source>
        <dbReference type="ARBA" id="ARBA00022603"/>
    </source>
</evidence>
<accession>A0ABP1G3Y4</accession>
<evidence type="ECO:0000259" key="4">
    <source>
        <dbReference type="PROSITE" id="PS50280"/>
    </source>
</evidence>
<keyword evidence="2" id="KW-0808">Transferase</keyword>
<organism evidence="5 6">
    <name type="scientific">Coccomyxa viridis</name>
    <dbReference type="NCBI Taxonomy" id="1274662"/>
    <lineage>
        <taxon>Eukaryota</taxon>
        <taxon>Viridiplantae</taxon>
        <taxon>Chlorophyta</taxon>
        <taxon>core chlorophytes</taxon>
        <taxon>Trebouxiophyceae</taxon>
        <taxon>Trebouxiophyceae incertae sedis</taxon>
        <taxon>Coccomyxaceae</taxon>
        <taxon>Coccomyxa</taxon>
    </lineage>
</organism>
<dbReference type="EMBL" id="CAXHTA020000012">
    <property type="protein sequence ID" value="CAL5225405.1"/>
    <property type="molecule type" value="Genomic_DNA"/>
</dbReference>
<name>A0ABP1G3Y4_9CHLO</name>
<dbReference type="InterPro" id="IPR001214">
    <property type="entry name" value="SET_dom"/>
</dbReference>
<dbReference type="InterPro" id="IPR046341">
    <property type="entry name" value="SET_dom_sf"/>
</dbReference>
<dbReference type="CDD" id="cd10527">
    <property type="entry name" value="SET_LSMT"/>
    <property type="match status" value="1"/>
</dbReference>
<dbReference type="InterPro" id="IPR036464">
    <property type="entry name" value="Rubisco_LSMT_subst-bd_sf"/>
</dbReference>
<protein>
    <submittedName>
        <fullName evidence="5">G8216 protein</fullName>
    </submittedName>
</protein>
<dbReference type="Proteomes" id="UP001497392">
    <property type="component" value="Unassembled WGS sequence"/>
</dbReference>
<reference evidence="5 6" key="1">
    <citation type="submission" date="2024-06" db="EMBL/GenBank/DDBJ databases">
        <authorList>
            <person name="Kraege A."/>
            <person name="Thomma B."/>
        </authorList>
    </citation>
    <scope>NUCLEOTIDE SEQUENCE [LARGE SCALE GENOMIC DNA]</scope>
</reference>
<comment type="caution">
    <text evidence="5">The sequence shown here is derived from an EMBL/GenBank/DDBJ whole genome shotgun (WGS) entry which is preliminary data.</text>
</comment>
<proteinExistence type="predicted"/>
<dbReference type="SUPFAM" id="SSF82199">
    <property type="entry name" value="SET domain"/>
    <property type="match status" value="1"/>
</dbReference>
<keyword evidence="1" id="KW-0489">Methyltransferase</keyword>
<dbReference type="Gene3D" id="3.90.1410.10">
    <property type="entry name" value="set domain protein methyltransferase, domain 1"/>
    <property type="match status" value="1"/>
</dbReference>
<evidence type="ECO:0000313" key="5">
    <source>
        <dbReference type="EMBL" id="CAL5225405.1"/>
    </source>
</evidence>
<dbReference type="InterPro" id="IPR050600">
    <property type="entry name" value="SETD3_SETD6_MTase"/>
</dbReference>
<keyword evidence="6" id="KW-1185">Reference proteome</keyword>
<evidence type="ECO:0000256" key="2">
    <source>
        <dbReference type="ARBA" id="ARBA00022679"/>
    </source>
</evidence>
<evidence type="ECO:0000313" key="6">
    <source>
        <dbReference type="Proteomes" id="UP001497392"/>
    </source>
</evidence>
<feature type="domain" description="SET" evidence="4">
    <location>
        <begin position="1"/>
        <end position="189"/>
    </location>
</feature>
<gene>
    <name evidence="5" type="primary">g8216</name>
    <name evidence="5" type="ORF">VP750_LOCUS7064</name>
</gene>
<evidence type="ECO:0000256" key="3">
    <source>
        <dbReference type="ARBA" id="ARBA00022691"/>
    </source>
</evidence>
<dbReference type="SUPFAM" id="SSF81822">
    <property type="entry name" value="RuBisCo LSMT C-terminal, substrate-binding domain"/>
    <property type="match status" value="1"/>
</dbReference>
<keyword evidence="3" id="KW-0949">S-adenosyl-L-methionine</keyword>
<dbReference type="PANTHER" id="PTHR13271">
    <property type="entry name" value="UNCHARACTERIZED PUTATIVE METHYLTRANSFERASE"/>
    <property type="match status" value="1"/>
</dbReference>
<sequence length="318" mass="36022">MKKDQITVHLPSQLAVTLGPGMVTPEENTVSLLRQQRDNPEWNASLIPYWESLPGFGGILTKENMPTDALHLLQDPVLAGTSSIIVHGAYTRNVFYGGKAALVESFVDEFPGVTLEHFQHLTSIVASYAFTFPNEDGVPTRMLLPLLDMLNHGNEGTANVQIIEADNGDIYAYTLRDVEAGEELTHTYTAAIRRNDQALFHYGFIQEYEPPALVEQDLPDGNLYDMSSYSEEDYDLGGRLVTRQELQRLQGILDSFPTTMAQDAAILQEEKPWWQFWGKEGPRNDLERMFIQYRIMRKQALQYVHTKLKDALIVSKEL</sequence>